<comment type="caution">
    <text evidence="2">The sequence shown here is derived from an EMBL/GenBank/DDBJ whole genome shotgun (WGS) entry which is preliminary data.</text>
</comment>
<organism evidence="2 3">
    <name type="scientific">Nocardioides koreensis</name>
    <dbReference type="NCBI Taxonomy" id="433651"/>
    <lineage>
        <taxon>Bacteria</taxon>
        <taxon>Bacillati</taxon>
        <taxon>Actinomycetota</taxon>
        <taxon>Actinomycetes</taxon>
        <taxon>Propionibacteriales</taxon>
        <taxon>Nocardioidaceae</taxon>
        <taxon>Nocardioides</taxon>
    </lineage>
</organism>
<accession>A0ABP5LHQ6</accession>
<evidence type="ECO:0000313" key="2">
    <source>
        <dbReference type="EMBL" id="GAA2147375.1"/>
    </source>
</evidence>
<keyword evidence="1" id="KW-0732">Signal</keyword>
<keyword evidence="3" id="KW-1185">Reference proteome</keyword>
<evidence type="ECO:0008006" key="4">
    <source>
        <dbReference type="Google" id="ProtNLM"/>
    </source>
</evidence>
<evidence type="ECO:0000256" key="1">
    <source>
        <dbReference type="SAM" id="SignalP"/>
    </source>
</evidence>
<dbReference type="RefSeq" id="WP_344152213.1">
    <property type="nucleotide sequence ID" value="NZ_BAAAQR010000007.1"/>
</dbReference>
<feature type="chain" id="PRO_5046178062" description="Ig-like domain-containing protein" evidence="1">
    <location>
        <begin position="28"/>
        <end position="144"/>
    </location>
</feature>
<proteinExistence type="predicted"/>
<feature type="signal peptide" evidence="1">
    <location>
        <begin position="1"/>
        <end position="27"/>
    </location>
</feature>
<name>A0ABP5LHQ6_9ACTN</name>
<dbReference type="Proteomes" id="UP001501771">
    <property type="component" value="Unassembled WGS sequence"/>
</dbReference>
<evidence type="ECO:0000313" key="3">
    <source>
        <dbReference type="Proteomes" id="UP001501771"/>
    </source>
</evidence>
<dbReference type="EMBL" id="BAAAQR010000007">
    <property type="protein sequence ID" value="GAA2147375.1"/>
    <property type="molecule type" value="Genomic_DNA"/>
</dbReference>
<sequence length="144" mass="15200">MHKTTKTVGAGVAALATVALTAGAASADNSIIKIGKYGELSASHKIAWVKTKVACSEDTTSALLQTTLTQVTHGSVQTNTGQVTSINAFECSGEEEVMYVPVRRPTGGYKWVKGAARASNFVFITQDPSGTFQDTAKGRTIYLR</sequence>
<reference evidence="3" key="1">
    <citation type="journal article" date="2019" name="Int. J. Syst. Evol. Microbiol.">
        <title>The Global Catalogue of Microorganisms (GCM) 10K type strain sequencing project: providing services to taxonomists for standard genome sequencing and annotation.</title>
        <authorList>
            <consortium name="The Broad Institute Genomics Platform"/>
            <consortium name="The Broad Institute Genome Sequencing Center for Infectious Disease"/>
            <person name="Wu L."/>
            <person name="Ma J."/>
        </authorList>
    </citation>
    <scope>NUCLEOTIDE SEQUENCE [LARGE SCALE GENOMIC DNA]</scope>
    <source>
        <strain evidence="3">JCM 16022</strain>
    </source>
</reference>
<protein>
    <recommendedName>
        <fullName evidence="4">Ig-like domain-containing protein</fullName>
    </recommendedName>
</protein>
<gene>
    <name evidence="2" type="ORF">GCM10009844_24450</name>
</gene>